<accession>A0AAV3BE57</accession>
<dbReference type="EMBL" id="AAOS02000016">
    <property type="protein sequence ID" value="EDR31939.1"/>
    <property type="molecule type" value="Genomic_DNA"/>
</dbReference>
<dbReference type="AlphaFoldDB" id="A0AAV3BE57"/>
<sequence>MARFSRQYKIAGGFNQSETGQLSPAYFSHTTSDQPWRTQ</sequence>
<feature type="compositionally biased region" description="Polar residues" evidence="1">
    <location>
        <begin position="14"/>
        <end position="39"/>
    </location>
</feature>
<evidence type="ECO:0000313" key="2">
    <source>
        <dbReference type="EMBL" id="EDR31939.1"/>
    </source>
</evidence>
<reference evidence="2 3" key="1">
    <citation type="submission" date="2008-01" db="EMBL/GenBank/DDBJ databases">
        <title>Yersinia pestis Strain IP275 project at JCVI/TIGR.</title>
        <authorList>
            <person name="Ravel J."/>
            <person name="Eppinger M."/>
            <person name="Fricke W.F."/>
            <person name="Rosovitz M."/>
            <person name="Lindler L.E."/>
            <person name="Bearden S."/>
            <person name="Shriefer M."/>
        </authorList>
    </citation>
    <scope>NUCLEOTIDE SEQUENCE [LARGE SCALE GENOMIC DNA]</scope>
    <source>
        <strain evidence="2 3">IP275</strain>
    </source>
</reference>
<organism evidence="2 3">
    <name type="scientific">Yersinia pestis biovar Orientalis str. IP275</name>
    <dbReference type="NCBI Taxonomy" id="373665"/>
    <lineage>
        <taxon>Bacteria</taxon>
        <taxon>Pseudomonadati</taxon>
        <taxon>Pseudomonadota</taxon>
        <taxon>Gammaproteobacteria</taxon>
        <taxon>Enterobacterales</taxon>
        <taxon>Yersiniaceae</taxon>
        <taxon>Yersinia</taxon>
    </lineage>
</organism>
<comment type="caution">
    <text evidence="2">The sequence shown here is derived from an EMBL/GenBank/DDBJ whole genome shotgun (WGS) entry which is preliminary data.</text>
</comment>
<protein>
    <submittedName>
        <fullName evidence="2">Uncharacterized protein</fullName>
    </submittedName>
</protein>
<feature type="region of interest" description="Disordered" evidence="1">
    <location>
        <begin position="13"/>
        <end position="39"/>
    </location>
</feature>
<proteinExistence type="predicted"/>
<reference evidence="2 3" key="2">
    <citation type="submission" date="2010-03" db="EMBL/GenBank/DDBJ databases">
        <authorList>
            <person name="Payne S.H."/>
            <person name="Sutton G.G."/>
        </authorList>
    </citation>
    <scope>NUCLEOTIDE SEQUENCE [LARGE SCALE GENOMIC DNA]</scope>
    <source>
        <strain evidence="2 3">IP275</strain>
    </source>
</reference>
<name>A0AAV3BE57_YERPE</name>
<dbReference type="Proteomes" id="UP000004430">
    <property type="component" value="Unassembled WGS sequence"/>
</dbReference>
<evidence type="ECO:0000313" key="3">
    <source>
        <dbReference type="Proteomes" id="UP000004430"/>
    </source>
</evidence>
<evidence type="ECO:0000256" key="1">
    <source>
        <dbReference type="SAM" id="MobiDB-lite"/>
    </source>
</evidence>
<gene>
    <name evidence="2" type="ORF">YPIP275_2165</name>
</gene>